<dbReference type="AlphaFoldDB" id="A0A915JRC9"/>
<evidence type="ECO:0000256" key="2">
    <source>
        <dbReference type="SAM" id="SignalP"/>
    </source>
</evidence>
<reference evidence="4" key="1">
    <citation type="submission" date="2022-11" db="UniProtKB">
        <authorList>
            <consortium name="WormBaseParasite"/>
        </authorList>
    </citation>
    <scope>IDENTIFICATION</scope>
</reference>
<evidence type="ECO:0000313" key="3">
    <source>
        <dbReference type="Proteomes" id="UP000887565"/>
    </source>
</evidence>
<feature type="chain" id="PRO_5037403465" evidence="2">
    <location>
        <begin position="20"/>
        <end position="122"/>
    </location>
</feature>
<keyword evidence="2" id="KW-0732">Signal</keyword>
<evidence type="ECO:0000256" key="1">
    <source>
        <dbReference type="SAM" id="MobiDB-lite"/>
    </source>
</evidence>
<evidence type="ECO:0000313" key="4">
    <source>
        <dbReference type="WBParaSite" id="nRc.2.0.1.t28431-RA"/>
    </source>
</evidence>
<name>A0A915JRC9_ROMCU</name>
<feature type="compositionally biased region" description="Polar residues" evidence="1">
    <location>
        <begin position="111"/>
        <end position="122"/>
    </location>
</feature>
<sequence length="122" mass="13798">MMQLSLVYVILCLVIWIRGIDLDFDKIKETVNGSITFSAFNKERNNPHLKSFIHSKVMKVRAGGLFSAHLLPEAQYGPWSPAGHKHWPLSGSQLKLPHSHSKRQLGPKNPTGHSTNKNLYEK</sequence>
<accession>A0A915JRC9</accession>
<feature type="region of interest" description="Disordered" evidence="1">
    <location>
        <begin position="87"/>
        <end position="122"/>
    </location>
</feature>
<organism evidence="3 4">
    <name type="scientific">Romanomermis culicivorax</name>
    <name type="common">Nematode worm</name>
    <dbReference type="NCBI Taxonomy" id="13658"/>
    <lineage>
        <taxon>Eukaryota</taxon>
        <taxon>Metazoa</taxon>
        <taxon>Ecdysozoa</taxon>
        <taxon>Nematoda</taxon>
        <taxon>Enoplea</taxon>
        <taxon>Dorylaimia</taxon>
        <taxon>Mermithida</taxon>
        <taxon>Mermithoidea</taxon>
        <taxon>Mermithidae</taxon>
        <taxon>Romanomermis</taxon>
    </lineage>
</organism>
<protein>
    <submittedName>
        <fullName evidence="4">Uncharacterized protein</fullName>
    </submittedName>
</protein>
<feature type="signal peptide" evidence="2">
    <location>
        <begin position="1"/>
        <end position="19"/>
    </location>
</feature>
<keyword evidence="3" id="KW-1185">Reference proteome</keyword>
<dbReference type="WBParaSite" id="nRc.2.0.1.t28431-RA">
    <property type="protein sequence ID" value="nRc.2.0.1.t28431-RA"/>
    <property type="gene ID" value="nRc.2.0.1.g28431"/>
</dbReference>
<dbReference type="Proteomes" id="UP000887565">
    <property type="component" value="Unplaced"/>
</dbReference>
<proteinExistence type="predicted"/>